<evidence type="ECO:0000313" key="3">
    <source>
        <dbReference type="Proteomes" id="UP001152622"/>
    </source>
</evidence>
<dbReference type="Proteomes" id="UP001152622">
    <property type="component" value="Chromosome 4"/>
</dbReference>
<dbReference type="AlphaFoldDB" id="A0A9Q1FNS9"/>
<protein>
    <submittedName>
        <fullName evidence="2">Uncharacterized protein</fullName>
    </submittedName>
</protein>
<sequence length="93" mass="10189">MCKQPNLTPILTVTGESKLTPLGRQPRGGRPRNVVARQSRCTPRRKPRCGHQASPPGFGTRTTPSGDRCDVMLRCYMRAGRADEGCVRISALP</sequence>
<name>A0A9Q1FNS9_SYNKA</name>
<evidence type="ECO:0000313" key="2">
    <source>
        <dbReference type="EMBL" id="KAJ8363075.1"/>
    </source>
</evidence>
<evidence type="ECO:0000256" key="1">
    <source>
        <dbReference type="SAM" id="MobiDB-lite"/>
    </source>
</evidence>
<proteinExistence type="predicted"/>
<reference evidence="2" key="1">
    <citation type="journal article" date="2023" name="Science">
        <title>Genome structures resolve the early diversification of teleost fishes.</title>
        <authorList>
            <person name="Parey E."/>
            <person name="Louis A."/>
            <person name="Montfort J."/>
            <person name="Bouchez O."/>
            <person name="Roques C."/>
            <person name="Iampietro C."/>
            <person name="Lluch J."/>
            <person name="Castinel A."/>
            <person name="Donnadieu C."/>
            <person name="Desvignes T."/>
            <person name="Floi Bucao C."/>
            <person name="Jouanno E."/>
            <person name="Wen M."/>
            <person name="Mejri S."/>
            <person name="Dirks R."/>
            <person name="Jansen H."/>
            <person name="Henkel C."/>
            <person name="Chen W.J."/>
            <person name="Zahm M."/>
            <person name="Cabau C."/>
            <person name="Klopp C."/>
            <person name="Thompson A.W."/>
            <person name="Robinson-Rechavi M."/>
            <person name="Braasch I."/>
            <person name="Lecointre G."/>
            <person name="Bobe J."/>
            <person name="Postlethwait J.H."/>
            <person name="Berthelot C."/>
            <person name="Roest Crollius H."/>
            <person name="Guiguen Y."/>
        </authorList>
    </citation>
    <scope>NUCLEOTIDE SEQUENCE</scope>
    <source>
        <strain evidence="2">WJC10195</strain>
    </source>
</reference>
<accession>A0A9Q1FNS9</accession>
<comment type="caution">
    <text evidence="2">The sequence shown here is derived from an EMBL/GenBank/DDBJ whole genome shotgun (WGS) entry which is preliminary data.</text>
</comment>
<feature type="region of interest" description="Disordered" evidence="1">
    <location>
        <begin position="18"/>
        <end position="65"/>
    </location>
</feature>
<dbReference type="EMBL" id="JAINUF010000004">
    <property type="protein sequence ID" value="KAJ8363075.1"/>
    <property type="molecule type" value="Genomic_DNA"/>
</dbReference>
<keyword evidence="3" id="KW-1185">Reference proteome</keyword>
<gene>
    <name evidence="2" type="ORF">SKAU_G00119060</name>
</gene>
<organism evidence="2 3">
    <name type="scientific">Synaphobranchus kaupii</name>
    <name type="common">Kaup's arrowtooth eel</name>
    <dbReference type="NCBI Taxonomy" id="118154"/>
    <lineage>
        <taxon>Eukaryota</taxon>
        <taxon>Metazoa</taxon>
        <taxon>Chordata</taxon>
        <taxon>Craniata</taxon>
        <taxon>Vertebrata</taxon>
        <taxon>Euteleostomi</taxon>
        <taxon>Actinopterygii</taxon>
        <taxon>Neopterygii</taxon>
        <taxon>Teleostei</taxon>
        <taxon>Anguilliformes</taxon>
        <taxon>Synaphobranchidae</taxon>
        <taxon>Synaphobranchus</taxon>
    </lineage>
</organism>